<evidence type="ECO:0000313" key="13">
    <source>
        <dbReference type="Proteomes" id="UP000053105"/>
    </source>
</evidence>
<dbReference type="GO" id="GO:0030870">
    <property type="term" value="C:Mre11 complex"/>
    <property type="evidence" value="ECO:0007669"/>
    <property type="project" value="TreeGrafter"/>
</dbReference>
<evidence type="ECO:0000256" key="7">
    <source>
        <dbReference type="ARBA" id="ARBA00022833"/>
    </source>
</evidence>
<organism evidence="12 13">
    <name type="scientific">Melipona quadrifasciata</name>
    <dbReference type="NCBI Taxonomy" id="166423"/>
    <lineage>
        <taxon>Eukaryota</taxon>
        <taxon>Metazoa</taxon>
        <taxon>Ecdysozoa</taxon>
        <taxon>Arthropoda</taxon>
        <taxon>Hexapoda</taxon>
        <taxon>Insecta</taxon>
        <taxon>Pterygota</taxon>
        <taxon>Neoptera</taxon>
        <taxon>Endopterygota</taxon>
        <taxon>Hymenoptera</taxon>
        <taxon>Apocrita</taxon>
        <taxon>Aculeata</taxon>
        <taxon>Apoidea</taxon>
        <taxon>Anthophila</taxon>
        <taxon>Apidae</taxon>
        <taxon>Melipona</taxon>
    </lineage>
</organism>
<evidence type="ECO:0000256" key="8">
    <source>
        <dbReference type="ARBA" id="ARBA00023242"/>
    </source>
</evidence>
<dbReference type="InterPro" id="IPR027417">
    <property type="entry name" value="P-loop_NTPase"/>
</dbReference>
<evidence type="ECO:0000256" key="3">
    <source>
        <dbReference type="ARBA" id="ARBA00004286"/>
    </source>
</evidence>
<dbReference type="SUPFAM" id="SSF52540">
    <property type="entry name" value="P-loop containing nucleoside triphosphate hydrolases"/>
    <property type="match status" value="1"/>
</dbReference>
<dbReference type="Gene3D" id="3.40.50.300">
    <property type="entry name" value="P-loop containing nucleotide triphosphate hydrolases"/>
    <property type="match status" value="1"/>
</dbReference>
<evidence type="ECO:0000259" key="11">
    <source>
        <dbReference type="Pfam" id="PF13476"/>
    </source>
</evidence>
<evidence type="ECO:0000256" key="2">
    <source>
        <dbReference type="ARBA" id="ARBA00004123"/>
    </source>
</evidence>
<dbReference type="GO" id="GO:0000794">
    <property type="term" value="C:condensed nuclear chromosome"/>
    <property type="evidence" value="ECO:0007669"/>
    <property type="project" value="TreeGrafter"/>
</dbReference>
<gene>
    <name evidence="12" type="ORF">WN51_02357</name>
</gene>
<comment type="similarity">
    <text evidence="4">Belongs to the SMC family. RAD50 subfamily.</text>
</comment>
<dbReference type="GO" id="GO:0046872">
    <property type="term" value="F:metal ion binding"/>
    <property type="evidence" value="ECO:0007669"/>
    <property type="project" value="UniProtKB-KW"/>
</dbReference>
<proteinExistence type="inferred from homology"/>
<dbReference type="Proteomes" id="UP000053105">
    <property type="component" value="Unassembled WGS sequence"/>
</dbReference>
<dbReference type="PANTHER" id="PTHR18867:SF12">
    <property type="entry name" value="DNA REPAIR PROTEIN RAD50"/>
    <property type="match status" value="1"/>
</dbReference>
<comment type="catalytic activity">
    <reaction evidence="9">
        <text>ATP + H2O = ADP + phosphate + H(+)</text>
        <dbReference type="Rhea" id="RHEA:13065"/>
        <dbReference type="ChEBI" id="CHEBI:15377"/>
        <dbReference type="ChEBI" id="CHEBI:15378"/>
        <dbReference type="ChEBI" id="CHEBI:30616"/>
        <dbReference type="ChEBI" id="CHEBI:43474"/>
        <dbReference type="ChEBI" id="CHEBI:456216"/>
    </reaction>
</comment>
<evidence type="ECO:0000256" key="1">
    <source>
        <dbReference type="ARBA" id="ARBA00001947"/>
    </source>
</evidence>
<dbReference type="AlphaFoldDB" id="A0A0M8ZVH2"/>
<evidence type="ECO:0000313" key="12">
    <source>
        <dbReference type="EMBL" id="KOX71787.1"/>
    </source>
</evidence>
<protein>
    <submittedName>
        <fullName evidence="12">DNA repair protein RAD50</fullName>
    </submittedName>
</protein>
<comment type="cofactor">
    <cofactor evidence="1">
        <name>Zn(2+)</name>
        <dbReference type="ChEBI" id="CHEBI:29105"/>
    </cofactor>
</comment>
<keyword evidence="5" id="KW-0158">Chromosome</keyword>
<dbReference type="GO" id="GO:0070192">
    <property type="term" value="P:chromosome organization involved in meiotic cell cycle"/>
    <property type="evidence" value="ECO:0007669"/>
    <property type="project" value="TreeGrafter"/>
</dbReference>
<comment type="subcellular location">
    <subcellularLocation>
        <location evidence="3">Chromosome</location>
    </subcellularLocation>
    <subcellularLocation>
        <location evidence="2">Nucleus</location>
    </subcellularLocation>
</comment>
<dbReference type="Pfam" id="PF13476">
    <property type="entry name" value="AAA_23"/>
    <property type="match status" value="1"/>
</dbReference>
<evidence type="ECO:0000256" key="10">
    <source>
        <dbReference type="SAM" id="Coils"/>
    </source>
</evidence>
<accession>A0A0M8ZVH2</accession>
<evidence type="ECO:0000256" key="9">
    <source>
        <dbReference type="ARBA" id="ARBA00049360"/>
    </source>
</evidence>
<keyword evidence="10" id="KW-0175">Coiled coil</keyword>
<name>A0A0M8ZVH2_9HYME</name>
<evidence type="ECO:0000256" key="4">
    <source>
        <dbReference type="ARBA" id="ARBA00009439"/>
    </source>
</evidence>
<dbReference type="InterPro" id="IPR038729">
    <property type="entry name" value="Rad50/SbcC_AAA"/>
</dbReference>
<dbReference type="GO" id="GO:0003691">
    <property type="term" value="F:double-stranded telomeric DNA binding"/>
    <property type="evidence" value="ECO:0007669"/>
    <property type="project" value="TreeGrafter"/>
</dbReference>
<dbReference type="GO" id="GO:0051880">
    <property type="term" value="F:G-quadruplex DNA binding"/>
    <property type="evidence" value="ECO:0007669"/>
    <property type="project" value="TreeGrafter"/>
</dbReference>
<keyword evidence="6" id="KW-0479">Metal-binding</keyword>
<dbReference type="OrthoDB" id="18797at2759"/>
<dbReference type="GO" id="GO:0007004">
    <property type="term" value="P:telomere maintenance via telomerase"/>
    <property type="evidence" value="ECO:0007669"/>
    <property type="project" value="TreeGrafter"/>
</dbReference>
<dbReference type="GO" id="GO:0000722">
    <property type="term" value="P:telomere maintenance via recombination"/>
    <property type="evidence" value="ECO:0007669"/>
    <property type="project" value="TreeGrafter"/>
</dbReference>
<evidence type="ECO:0000256" key="6">
    <source>
        <dbReference type="ARBA" id="ARBA00022723"/>
    </source>
</evidence>
<feature type="coiled-coil region" evidence="10">
    <location>
        <begin position="179"/>
        <end position="233"/>
    </location>
</feature>
<evidence type="ECO:0000256" key="5">
    <source>
        <dbReference type="ARBA" id="ARBA00022454"/>
    </source>
</evidence>
<keyword evidence="13" id="KW-1185">Reference proteome</keyword>
<dbReference type="GO" id="GO:0016887">
    <property type="term" value="F:ATP hydrolysis activity"/>
    <property type="evidence" value="ECO:0007669"/>
    <property type="project" value="InterPro"/>
</dbReference>
<keyword evidence="7" id="KW-0862">Zinc</keyword>
<dbReference type="PANTHER" id="PTHR18867">
    <property type="entry name" value="RAD50"/>
    <property type="match status" value="1"/>
</dbReference>
<dbReference type="GO" id="GO:0043047">
    <property type="term" value="F:single-stranded telomeric DNA binding"/>
    <property type="evidence" value="ECO:0007669"/>
    <property type="project" value="TreeGrafter"/>
</dbReference>
<reference evidence="12 13" key="1">
    <citation type="submission" date="2015-07" db="EMBL/GenBank/DDBJ databases">
        <title>The genome of Melipona quadrifasciata.</title>
        <authorList>
            <person name="Pan H."/>
            <person name="Kapheim K."/>
        </authorList>
    </citation>
    <scope>NUCLEOTIDE SEQUENCE [LARGE SCALE GENOMIC DNA]</scope>
    <source>
        <strain evidence="12">0111107301</strain>
        <tissue evidence="12">Whole body</tissue>
    </source>
</reference>
<dbReference type="GO" id="GO:0006302">
    <property type="term" value="P:double-strand break repair"/>
    <property type="evidence" value="ECO:0007669"/>
    <property type="project" value="InterPro"/>
</dbReference>
<dbReference type="EMBL" id="KQ435830">
    <property type="protein sequence ID" value="KOX71787.1"/>
    <property type="molecule type" value="Genomic_DNA"/>
</dbReference>
<sequence length="246" mass="28048">MSRIRRLSIRGIRNFGDTNDEAMIRFSRPLTLILGPNGTGKTTIIEALKFATCGEFPPGSDRGKSFIHDPVLSATSSVRGVVKAEIIVVSLTNRCANVDAELTLAMGVSKPILDYVIFCHQEDLNWPFQDGKKLKEKFDEIFDSARFNKALESIMKQIKDMNQTMYVLKEQKQNCQHIVNDAIDKETKLEDNKNRLECSKSKIEELNKELEPVLQKLKKFEKLDADYKDLQNEESNVLMNINNNFS</sequence>
<dbReference type="STRING" id="166423.A0A0M8ZVH2"/>
<keyword evidence="8" id="KW-0539">Nucleus</keyword>
<feature type="domain" description="Rad50/SbcC-type AAA" evidence="11">
    <location>
        <begin position="6"/>
        <end position="232"/>
    </location>
</feature>